<dbReference type="Proteomes" id="UP000276588">
    <property type="component" value="Unassembled WGS sequence"/>
</dbReference>
<protein>
    <recommendedName>
        <fullName evidence="3">DUF1684 domain-containing protein</fullName>
    </recommendedName>
</protein>
<dbReference type="Pfam" id="PF07920">
    <property type="entry name" value="DUF1684"/>
    <property type="match status" value="1"/>
</dbReference>
<dbReference type="PANTHER" id="PTHR41913:SF1">
    <property type="entry name" value="DUF1684 DOMAIN-CONTAINING PROTEIN"/>
    <property type="match status" value="1"/>
</dbReference>
<evidence type="ECO:0008006" key="3">
    <source>
        <dbReference type="Google" id="ProtNLM"/>
    </source>
</evidence>
<name>A0A3A6Q4D6_9EURY</name>
<keyword evidence="2" id="KW-1185">Reference proteome</keyword>
<dbReference type="AlphaFoldDB" id="A0A3A6Q4D6"/>
<gene>
    <name evidence="1" type="ORF">DM826_10665</name>
</gene>
<dbReference type="InterPro" id="IPR012467">
    <property type="entry name" value="DUF1684"/>
</dbReference>
<evidence type="ECO:0000313" key="2">
    <source>
        <dbReference type="Proteomes" id="UP000276588"/>
    </source>
</evidence>
<dbReference type="Gene3D" id="6.10.250.1680">
    <property type="match status" value="1"/>
</dbReference>
<dbReference type="RefSeq" id="WP_120103417.1">
    <property type="nucleotide sequence ID" value="NZ_QKNY01000018.1"/>
</dbReference>
<accession>A0A3A6Q4D6</accession>
<reference evidence="1 2" key="1">
    <citation type="submission" date="2018-06" db="EMBL/GenBank/DDBJ databases">
        <title>Halonotius sp. F13-13 a new haloarchaeeon isolated from a solar saltern from Isla Cristina, Huelva, Spain.</title>
        <authorList>
            <person name="Duran-Viseras A."/>
            <person name="Sanchez-Porro C."/>
            <person name="Ventosa A."/>
        </authorList>
    </citation>
    <scope>NUCLEOTIDE SEQUENCE [LARGE SCALE GENOMIC DNA]</scope>
    <source>
        <strain evidence="1 2">F13-13</strain>
    </source>
</reference>
<sequence>MTDSDATDAEAEYERWVSEIKQMRADKDEFFTEHSQSPIQPEVRDDFDGLSYFEPKPEFRVPTRVRVYGNPEPIELDVTAGQPIRYLRAYIFEFELRDERQQLAGYQQEGDDTDTIFIPFRDKTTGQQTYHRGRYMETEPDEELTNGDTVTLDFNLAYNPFCAYSETFACPLPPEENWLDVVVPAGERKPPEEIVE</sequence>
<evidence type="ECO:0000313" key="1">
    <source>
        <dbReference type="EMBL" id="RJX42105.1"/>
    </source>
</evidence>
<dbReference type="PANTHER" id="PTHR41913">
    <property type="entry name" value="DUF1684 DOMAIN-CONTAINING PROTEIN"/>
    <property type="match status" value="1"/>
</dbReference>
<proteinExistence type="predicted"/>
<dbReference type="EMBL" id="QKNY01000018">
    <property type="protein sequence ID" value="RJX42105.1"/>
    <property type="molecule type" value="Genomic_DNA"/>
</dbReference>
<dbReference type="OrthoDB" id="334216at2157"/>
<organism evidence="1 2">
    <name type="scientific">Halonotius aquaticus</name>
    <dbReference type="NCBI Taxonomy" id="2216978"/>
    <lineage>
        <taxon>Archaea</taxon>
        <taxon>Methanobacteriati</taxon>
        <taxon>Methanobacteriota</taxon>
        <taxon>Stenosarchaea group</taxon>
        <taxon>Halobacteria</taxon>
        <taxon>Halobacteriales</taxon>
        <taxon>Haloferacaceae</taxon>
        <taxon>Halonotius</taxon>
    </lineage>
</organism>
<comment type="caution">
    <text evidence="1">The sequence shown here is derived from an EMBL/GenBank/DDBJ whole genome shotgun (WGS) entry which is preliminary data.</text>
</comment>